<dbReference type="InterPro" id="IPR036735">
    <property type="entry name" value="NGN_dom_sf"/>
</dbReference>
<evidence type="ECO:0000313" key="10">
    <source>
        <dbReference type="Proteomes" id="UP000177187"/>
    </source>
</evidence>
<dbReference type="STRING" id="1817816.A2Y64_06615"/>
<dbReference type="SMART" id="SM00739">
    <property type="entry name" value="KOW"/>
    <property type="match status" value="1"/>
</dbReference>
<keyword evidence="1 6" id="KW-0806">Transcription termination</keyword>
<dbReference type="CDD" id="cd09891">
    <property type="entry name" value="NGN_Bact_1"/>
    <property type="match status" value="1"/>
</dbReference>
<feature type="domain" description="KOW" evidence="8">
    <location>
        <begin position="124"/>
        <end position="151"/>
    </location>
</feature>
<evidence type="ECO:0000259" key="8">
    <source>
        <dbReference type="SMART" id="SM00739"/>
    </source>
</evidence>
<dbReference type="Proteomes" id="UP000177187">
    <property type="component" value="Unassembled WGS sequence"/>
</dbReference>
<comment type="function">
    <text evidence="6">Participates in transcription elongation, termination and antitermination.</text>
</comment>
<dbReference type="CDD" id="cd06091">
    <property type="entry name" value="KOW_NusG"/>
    <property type="match status" value="1"/>
</dbReference>
<dbReference type="GO" id="GO:0006354">
    <property type="term" value="P:DNA-templated transcription elongation"/>
    <property type="evidence" value="ECO:0007669"/>
    <property type="project" value="InterPro"/>
</dbReference>
<dbReference type="InterPro" id="IPR008991">
    <property type="entry name" value="Translation_prot_SH3-like_sf"/>
</dbReference>
<keyword evidence="4 6" id="KW-0804">Transcription</keyword>
<dbReference type="Gene3D" id="3.30.70.940">
    <property type="entry name" value="NusG, N-terminal domain"/>
    <property type="match status" value="1"/>
</dbReference>
<dbReference type="GO" id="GO:0005829">
    <property type="term" value="C:cytosol"/>
    <property type="evidence" value="ECO:0007669"/>
    <property type="project" value="TreeGrafter"/>
</dbReference>
<dbReference type="Gene3D" id="2.30.30.30">
    <property type="match status" value="1"/>
</dbReference>
<dbReference type="EMBL" id="MFAF01000016">
    <property type="protein sequence ID" value="OGD79079.1"/>
    <property type="molecule type" value="Genomic_DNA"/>
</dbReference>
<dbReference type="InterPro" id="IPR006645">
    <property type="entry name" value="NGN-like_dom"/>
</dbReference>
<dbReference type="InterPro" id="IPR043425">
    <property type="entry name" value="NusG-like"/>
</dbReference>
<dbReference type="GO" id="GO:0032784">
    <property type="term" value="P:regulation of DNA-templated transcription elongation"/>
    <property type="evidence" value="ECO:0007669"/>
    <property type="project" value="InterPro"/>
</dbReference>
<dbReference type="InterPro" id="IPR001062">
    <property type="entry name" value="Transcrpt_antiterm_NusG"/>
</dbReference>
<organism evidence="9 10">
    <name type="scientific">Candidatus Coatesbacteria bacterium RBG_13_66_14</name>
    <dbReference type="NCBI Taxonomy" id="1817816"/>
    <lineage>
        <taxon>Bacteria</taxon>
        <taxon>Candidatus Coatesiibacteriota</taxon>
    </lineage>
</organism>
<dbReference type="InterPro" id="IPR014722">
    <property type="entry name" value="Rib_uL2_dom2"/>
</dbReference>
<comment type="caution">
    <text evidence="9">The sequence shown here is derived from an EMBL/GenBank/DDBJ whole genome shotgun (WGS) entry which is preliminary data.</text>
</comment>
<protein>
    <recommendedName>
        <fullName evidence="5 6">Transcription termination/antitermination protein NusG</fullName>
    </recommendedName>
</protein>
<gene>
    <name evidence="9" type="ORF">A2Y64_06615</name>
</gene>
<dbReference type="SMART" id="SM00738">
    <property type="entry name" value="NGN"/>
    <property type="match status" value="1"/>
</dbReference>
<evidence type="ECO:0000256" key="1">
    <source>
        <dbReference type="ARBA" id="ARBA00022472"/>
    </source>
</evidence>
<feature type="domain" description="NusG-like N-terminal" evidence="7">
    <location>
        <begin position="2"/>
        <end position="113"/>
    </location>
</feature>
<evidence type="ECO:0000256" key="2">
    <source>
        <dbReference type="ARBA" id="ARBA00022814"/>
    </source>
</evidence>
<evidence type="ECO:0000256" key="4">
    <source>
        <dbReference type="ARBA" id="ARBA00023163"/>
    </source>
</evidence>
<evidence type="ECO:0000256" key="3">
    <source>
        <dbReference type="ARBA" id="ARBA00023015"/>
    </source>
</evidence>
<evidence type="ECO:0000256" key="6">
    <source>
        <dbReference type="RuleBase" id="RU000538"/>
    </source>
</evidence>
<dbReference type="NCBIfam" id="TIGR00922">
    <property type="entry name" value="nusG"/>
    <property type="match status" value="1"/>
</dbReference>
<dbReference type="SUPFAM" id="SSF82679">
    <property type="entry name" value="N-utilization substance G protein NusG, N-terminal domain"/>
    <property type="match status" value="1"/>
</dbReference>
<accession>A0A1F5FHF9</accession>
<dbReference type="InterPro" id="IPR047050">
    <property type="entry name" value="NGN"/>
</dbReference>
<evidence type="ECO:0000259" key="7">
    <source>
        <dbReference type="SMART" id="SM00738"/>
    </source>
</evidence>
<dbReference type="Pfam" id="PF02357">
    <property type="entry name" value="NusG"/>
    <property type="match status" value="1"/>
</dbReference>
<name>A0A1F5FHF9_9BACT</name>
<dbReference type="InterPro" id="IPR005824">
    <property type="entry name" value="KOW"/>
</dbReference>
<proteinExistence type="inferred from homology"/>
<dbReference type="AlphaFoldDB" id="A0A1F5FHF9"/>
<evidence type="ECO:0000313" key="9">
    <source>
        <dbReference type="EMBL" id="OGD79079.1"/>
    </source>
</evidence>
<dbReference type="PRINTS" id="PR00338">
    <property type="entry name" value="NUSGTNSCPFCT"/>
</dbReference>
<evidence type="ECO:0000256" key="5">
    <source>
        <dbReference type="NCBIfam" id="TIGR00922"/>
    </source>
</evidence>
<keyword evidence="2 6" id="KW-0889">Transcription antitermination</keyword>
<reference evidence="9 10" key="1">
    <citation type="journal article" date="2016" name="Nat. Commun.">
        <title>Thousands of microbial genomes shed light on interconnected biogeochemical processes in an aquifer system.</title>
        <authorList>
            <person name="Anantharaman K."/>
            <person name="Brown C.T."/>
            <person name="Hug L.A."/>
            <person name="Sharon I."/>
            <person name="Castelle C.J."/>
            <person name="Probst A.J."/>
            <person name="Thomas B.C."/>
            <person name="Singh A."/>
            <person name="Wilkins M.J."/>
            <person name="Karaoz U."/>
            <person name="Brodie E.L."/>
            <person name="Williams K.H."/>
            <person name="Hubbard S.S."/>
            <person name="Banfield J.F."/>
        </authorList>
    </citation>
    <scope>NUCLEOTIDE SEQUENCE [LARGE SCALE GENOMIC DNA]</scope>
</reference>
<dbReference type="GO" id="GO:0031564">
    <property type="term" value="P:transcription antitermination"/>
    <property type="evidence" value="ECO:0007669"/>
    <property type="project" value="UniProtKB-KW"/>
</dbReference>
<keyword evidence="3 6" id="KW-0805">Transcription regulation</keyword>
<dbReference type="PANTHER" id="PTHR30265">
    <property type="entry name" value="RHO-INTERACTING TRANSCRIPTION TERMINATION FACTOR NUSG"/>
    <property type="match status" value="1"/>
</dbReference>
<dbReference type="Pfam" id="PF00467">
    <property type="entry name" value="KOW"/>
    <property type="match status" value="1"/>
</dbReference>
<dbReference type="PANTHER" id="PTHR30265:SF2">
    <property type="entry name" value="TRANSCRIPTION TERMINATION_ANTITERMINATION PROTEIN NUSG"/>
    <property type="match status" value="1"/>
</dbReference>
<dbReference type="GO" id="GO:0006353">
    <property type="term" value="P:DNA-templated transcription termination"/>
    <property type="evidence" value="ECO:0007669"/>
    <property type="project" value="UniProtKB-UniRule"/>
</dbReference>
<dbReference type="SUPFAM" id="SSF50104">
    <property type="entry name" value="Translation proteins SH3-like domain"/>
    <property type="match status" value="1"/>
</dbReference>
<sequence length="178" mass="20033">MYSGHEKKVLGNLRRRIELSDITRLFGEVVVPSEDVLVQRSGRSAKTTRPYFPGYVIFQMVGRDHELEKADDRDFIEVTNLVISTPGVRGFVGGRRDPAPLDSDEVTRILHTEESKTERIKDVPFSSGDQVRITDGPFANFDGIVEEVMVDRHKVHVAVTVFGRSTQIEIDIAHLAKT</sequence>
<comment type="similarity">
    <text evidence="6">Belongs to the NusG family.</text>
</comment>